<comment type="catalytic activity">
    <reaction evidence="14">
        <text>NAD(+) + (ADP-D-ribosyl)n-acceptor = nicotinamide + (ADP-D-ribosyl)n+1-acceptor + H(+).</text>
        <dbReference type="EC" id="2.4.2.30"/>
    </reaction>
</comment>
<gene>
    <name evidence="20" type="primary">Contig18529.g19685</name>
    <name evidence="20" type="ORF">STYLEM_20810</name>
</gene>
<evidence type="ECO:0000256" key="7">
    <source>
        <dbReference type="ARBA" id="ARBA00022765"/>
    </source>
</evidence>
<dbReference type="GO" id="GO:0005730">
    <property type="term" value="C:nucleolus"/>
    <property type="evidence" value="ECO:0007669"/>
    <property type="project" value="TreeGrafter"/>
</dbReference>
<dbReference type="FunFam" id="1.20.142.10:FF:000002">
    <property type="entry name" value="Poly [ADP-ribose] polymerase"/>
    <property type="match status" value="1"/>
</dbReference>
<evidence type="ECO:0000256" key="1">
    <source>
        <dbReference type="ARBA" id="ARBA00004123"/>
    </source>
</evidence>
<keyword evidence="2 15" id="KW-0328">Glycosyltransferase</keyword>
<dbReference type="InterPro" id="IPR004102">
    <property type="entry name" value="Poly(ADP-ribose)pol_reg_dom"/>
</dbReference>
<dbReference type="SUPFAM" id="SSF56399">
    <property type="entry name" value="ADP-ribosylation"/>
    <property type="match status" value="1"/>
</dbReference>
<evidence type="ECO:0000259" key="19">
    <source>
        <dbReference type="PROSITE" id="PS51977"/>
    </source>
</evidence>
<evidence type="ECO:0000256" key="5">
    <source>
        <dbReference type="ARBA" id="ARBA00022723"/>
    </source>
</evidence>
<keyword evidence="8" id="KW-0863">Zinc-finger</keyword>
<dbReference type="InterPro" id="IPR008893">
    <property type="entry name" value="WGR_domain"/>
</dbReference>
<evidence type="ECO:0000256" key="10">
    <source>
        <dbReference type="ARBA" id="ARBA00023027"/>
    </source>
</evidence>
<dbReference type="InterPro" id="IPR036930">
    <property type="entry name" value="WGR_dom_sf"/>
</dbReference>
<dbReference type="Proteomes" id="UP000039865">
    <property type="component" value="Unassembled WGS sequence"/>
</dbReference>
<evidence type="ECO:0000259" key="18">
    <source>
        <dbReference type="PROSITE" id="PS51060"/>
    </source>
</evidence>
<keyword evidence="5" id="KW-0479">Metal-binding</keyword>
<dbReference type="SUPFAM" id="SSF47587">
    <property type="entry name" value="Domain of poly(ADP-ribose) polymerase"/>
    <property type="match status" value="1"/>
</dbReference>
<keyword evidence="4" id="KW-0548">Nucleotidyltransferase</keyword>
<dbReference type="GO" id="GO:0008270">
    <property type="term" value="F:zinc ion binding"/>
    <property type="evidence" value="ECO:0007669"/>
    <property type="project" value="UniProtKB-KW"/>
</dbReference>
<evidence type="ECO:0000256" key="14">
    <source>
        <dbReference type="ARBA" id="ARBA00033987"/>
    </source>
</evidence>
<dbReference type="OrthoDB" id="2017365at2759"/>
<dbReference type="Gene3D" id="1.20.142.10">
    <property type="entry name" value="Poly(ADP-ribose) polymerase, regulatory domain"/>
    <property type="match status" value="1"/>
</dbReference>
<evidence type="ECO:0000256" key="11">
    <source>
        <dbReference type="ARBA" id="ARBA00023125"/>
    </source>
</evidence>
<dbReference type="Gene3D" id="3.90.228.10">
    <property type="match status" value="1"/>
</dbReference>
<feature type="region of interest" description="Disordered" evidence="16">
    <location>
        <begin position="1"/>
        <end position="26"/>
    </location>
</feature>
<keyword evidence="7" id="KW-0013">ADP-ribosylation</keyword>
<feature type="compositionally biased region" description="Basic and acidic residues" evidence="16">
    <location>
        <begin position="7"/>
        <end position="26"/>
    </location>
</feature>
<dbReference type="PANTHER" id="PTHR10459">
    <property type="entry name" value="DNA LIGASE"/>
    <property type="match status" value="1"/>
</dbReference>
<protein>
    <recommendedName>
        <fullName evidence="15">Poly [ADP-ribose] polymerase</fullName>
        <shortName evidence="15">PARP</shortName>
        <ecNumber evidence="15">2.4.2.-</ecNumber>
    </recommendedName>
</protein>
<evidence type="ECO:0000256" key="8">
    <source>
        <dbReference type="ARBA" id="ARBA00022771"/>
    </source>
</evidence>
<name>A0A078BER5_STYLE</name>
<feature type="domain" description="PARP alpha-helical" evidence="18">
    <location>
        <begin position="165"/>
        <end position="283"/>
    </location>
</feature>
<keyword evidence="10 15" id="KW-0520">NAD</keyword>
<dbReference type="InParanoid" id="A0A078BER5"/>
<dbReference type="Pfam" id="PF02877">
    <property type="entry name" value="PARP_reg"/>
    <property type="match status" value="1"/>
</dbReference>
<keyword evidence="21" id="KW-1185">Reference proteome</keyword>
<dbReference type="InterPro" id="IPR050800">
    <property type="entry name" value="ARTD/PARP"/>
</dbReference>
<keyword evidence="11" id="KW-0238">DNA-binding</keyword>
<dbReference type="GO" id="GO:0016779">
    <property type="term" value="F:nucleotidyltransferase activity"/>
    <property type="evidence" value="ECO:0007669"/>
    <property type="project" value="UniProtKB-KW"/>
</dbReference>
<dbReference type="InterPro" id="IPR036616">
    <property type="entry name" value="Poly(ADP-ribose)pol_reg_dom_sf"/>
</dbReference>
<dbReference type="PANTHER" id="PTHR10459:SF60">
    <property type="entry name" value="POLY [ADP-RIBOSE] POLYMERASE 2"/>
    <property type="match status" value="1"/>
</dbReference>
<keyword evidence="6" id="KW-0677">Repeat</keyword>
<evidence type="ECO:0000256" key="6">
    <source>
        <dbReference type="ARBA" id="ARBA00022737"/>
    </source>
</evidence>
<feature type="domain" description="WGR" evidence="19">
    <location>
        <begin position="48"/>
        <end position="143"/>
    </location>
</feature>
<proteinExistence type="inferred from homology"/>
<evidence type="ECO:0000256" key="2">
    <source>
        <dbReference type="ARBA" id="ARBA00022676"/>
    </source>
</evidence>
<comment type="similarity">
    <text evidence="13">Belongs to the ARTD/PARP family.</text>
</comment>
<dbReference type="CDD" id="cd01437">
    <property type="entry name" value="parp_like"/>
    <property type="match status" value="1"/>
</dbReference>
<evidence type="ECO:0000256" key="12">
    <source>
        <dbReference type="ARBA" id="ARBA00023242"/>
    </source>
</evidence>
<evidence type="ECO:0000256" key="3">
    <source>
        <dbReference type="ARBA" id="ARBA00022679"/>
    </source>
</evidence>
<dbReference type="AlphaFoldDB" id="A0A078BER5"/>
<dbReference type="EMBL" id="CCKQ01019629">
    <property type="protein sequence ID" value="CDW91652.1"/>
    <property type="molecule type" value="Genomic_DNA"/>
</dbReference>
<evidence type="ECO:0000256" key="15">
    <source>
        <dbReference type="RuleBase" id="RU362114"/>
    </source>
</evidence>
<dbReference type="InterPro" id="IPR012317">
    <property type="entry name" value="Poly(ADP-ribose)pol_cat_dom"/>
</dbReference>
<dbReference type="Pfam" id="PF05406">
    <property type="entry name" value="WGR"/>
    <property type="match status" value="1"/>
</dbReference>
<dbReference type="GO" id="GO:0006302">
    <property type="term" value="P:double-strand break repair"/>
    <property type="evidence" value="ECO:0007669"/>
    <property type="project" value="TreeGrafter"/>
</dbReference>
<evidence type="ECO:0000313" key="20">
    <source>
        <dbReference type="EMBL" id="CDW91652.1"/>
    </source>
</evidence>
<dbReference type="GO" id="GO:0070212">
    <property type="term" value="P:protein poly-ADP-ribosylation"/>
    <property type="evidence" value="ECO:0007669"/>
    <property type="project" value="TreeGrafter"/>
</dbReference>
<dbReference type="GO" id="GO:0003950">
    <property type="term" value="F:NAD+ poly-ADP-ribosyltransferase activity"/>
    <property type="evidence" value="ECO:0007669"/>
    <property type="project" value="UniProtKB-UniRule"/>
</dbReference>
<evidence type="ECO:0000256" key="9">
    <source>
        <dbReference type="ARBA" id="ARBA00022833"/>
    </source>
</evidence>
<comment type="subcellular location">
    <subcellularLocation>
        <location evidence="1">Nucleus</location>
    </subcellularLocation>
</comment>
<dbReference type="PROSITE" id="PS51977">
    <property type="entry name" value="WGR"/>
    <property type="match status" value="1"/>
</dbReference>
<dbReference type="OMA" id="HHITTDN"/>
<dbReference type="SMART" id="SM00773">
    <property type="entry name" value="WGR"/>
    <property type="match status" value="1"/>
</dbReference>
<evidence type="ECO:0000256" key="16">
    <source>
        <dbReference type="SAM" id="MobiDB-lite"/>
    </source>
</evidence>
<dbReference type="GO" id="GO:0003677">
    <property type="term" value="F:DNA binding"/>
    <property type="evidence" value="ECO:0007669"/>
    <property type="project" value="UniProtKB-KW"/>
</dbReference>
<dbReference type="PROSITE" id="PS51060">
    <property type="entry name" value="PARP_ALPHA_HD"/>
    <property type="match status" value="1"/>
</dbReference>
<evidence type="ECO:0000256" key="4">
    <source>
        <dbReference type="ARBA" id="ARBA00022695"/>
    </source>
</evidence>
<dbReference type="Pfam" id="PF00644">
    <property type="entry name" value="PARP"/>
    <property type="match status" value="1"/>
</dbReference>
<dbReference type="PROSITE" id="PS51059">
    <property type="entry name" value="PARP_CATALYTIC"/>
    <property type="match status" value="1"/>
</dbReference>
<keyword evidence="12" id="KW-0539">Nucleus</keyword>
<organism evidence="20 21">
    <name type="scientific">Stylonychia lemnae</name>
    <name type="common">Ciliate</name>
    <dbReference type="NCBI Taxonomy" id="5949"/>
    <lineage>
        <taxon>Eukaryota</taxon>
        <taxon>Sar</taxon>
        <taxon>Alveolata</taxon>
        <taxon>Ciliophora</taxon>
        <taxon>Intramacronucleata</taxon>
        <taxon>Spirotrichea</taxon>
        <taxon>Stichotrichia</taxon>
        <taxon>Sporadotrichida</taxon>
        <taxon>Oxytrichidae</taxon>
        <taxon>Stylonychinae</taxon>
        <taxon>Stylonychia</taxon>
    </lineage>
</organism>
<sequence>MQKKRDTKAAAKKATDDAKKDKKSDIKVVQTSSKGGVLVDHLVPQAQNFQVIDDNGRNLSCYLMWSDIKNNHNKYYISQALLDNTGKHYLWTRYGRVGLDGVGSNIFCGGKDQLIREYDKKYRQKTGKGYTEVKMALGNPNQAVKADLAKKEEVKGKDGKSDGPKSKLDSAVQELLSFIFDMNLIEQSVVQIGYDVKRLPLGQLDKETVLEGYKYLREIEQVLNGKKKGDLADLSSKFYTYIPHNFSMKHMKNFTINTIEILKQKIDLIQNLIDIKVAHKIVNPKKPTKNAKHPLDEKYEALNCDLKTVDHKSEEMKMVEQYLAHTSDGRTLKLLDLFKVVRGGEDKTFNPNKLSNKKLLWHGSRFSNFGGILSQGLRIAPPEAPKTGYLFGKGVYFADLAGKSAPYCCANLSNNVGLFLLCEVAVGKPRPLYQTDQDADNLPKGFDCTQCIGRKIPNPAESKTIEKDIEVPYGKLITNPDKGAQREHNEFVVYNTNQIRMKYLCKVQFN</sequence>
<evidence type="ECO:0000259" key="17">
    <source>
        <dbReference type="PROSITE" id="PS51059"/>
    </source>
</evidence>
<keyword evidence="3 15" id="KW-0808">Transferase</keyword>
<evidence type="ECO:0000256" key="13">
    <source>
        <dbReference type="ARBA" id="ARBA00024347"/>
    </source>
</evidence>
<evidence type="ECO:0000313" key="21">
    <source>
        <dbReference type="Proteomes" id="UP000039865"/>
    </source>
</evidence>
<dbReference type="EC" id="2.4.2.-" evidence="15"/>
<keyword evidence="9" id="KW-0862">Zinc</keyword>
<dbReference type="GO" id="GO:1990404">
    <property type="term" value="F:NAD+-protein mono-ADP-ribosyltransferase activity"/>
    <property type="evidence" value="ECO:0007669"/>
    <property type="project" value="TreeGrafter"/>
</dbReference>
<reference evidence="20 21" key="1">
    <citation type="submission" date="2014-06" db="EMBL/GenBank/DDBJ databases">
        <authorList>
            <person name="Swart Estienne"/>
        </authorList>
    </citation>
    <scope>NUCLEOTIDE SEQUENCE [LARGE SCALE GENOMIC DNA]</scope>
    <source>
        <strain evidence="20 21">130c</strain>
    </source>
</reference>
<dbReference type="SUPFAM" id="SSF142921">
    <property type="entry name" value="WGR domain-like"/>
    <property type="match status" value="1"/>
</dbReference>
<accession>A0A078BER5</accession>
<feature type="domain" description="PARP catalytic" evidence="17">
    <location>
        <begin position="293"/>
        <end position="510"/>
    </location>
</feature>